<dbReference type="SUPFAM" id="SSF54897">
    <property type="entry name" value="Protease propeptides/inhibitors"/>
    <property type="match status" value="1"/>
</dbReference>
<keyword evidence="2" id="KW-0732">Signal</keyword>
<gene>
    <name evidence="3" type="ORF">HIM_08592</name>
</gene>
<sequence>MKLLSLTIAALALLPGAIAVDQPKEVIIWFEDPNTPASVVDQARNSILKAGGKITHEYTLIKGFAASAPEKALAEVQTQGAGHKMLIEEVKEVSINGKR</sequence>
<dbReference type="EMBL" id="KQ030554">
    <property type="protein sequence ID" value="KJZ72031.1"/>
    <property type="molecule type" value="Genomic_DNA"/>
</dbReference>
<dbReference type="GO" id="GO:0004866">
    <property type="term" value="F:endopeptidase inhibitor activity"/>
    <property type="evidence" value="ECO:0007669"/>
    <property type="project" value="UniProtKB-ARBA"/>
</dbReference>
<comment type="similarity">
    <text evidence="1">Belongs to the protease inhibitor I9 family.</text>
</comment>
<keyword evidence="4" id="KW-1185">Reference proteome</keyword>
<dbReference type="PANTHER" id="PTHR28288:SF1">
    <property type="entry name" value="INHIBITOR I9 DOMAIN-CONTAINING PROTEIN"/>
    <property type="match status" value="1"/>
</dbReference>
<reference evidence="3 4" key="1">
    <citation type="journal article" date="2014" name="Genome Biol. Evol.">
        <title>Comparative genomics and transcriptomics analyses reveal divergent lifestyle features of nematode endoparasitic fungus Hirsutella minnesotensis.</title>
        <authorList>
            <person name="Lai Y."/>
            <person name="Liu K."/>
            <person name="Zhang X."/>
            <person name="Zhang X."/>
            <person name="Li K."/>
            <person name="Wang N."/>
            <person name="Shu C."/>
            <person name="Wu Y."/>
            <person name="Wang C."/>
            <person name="Bushley K.E."/>
            <person name="Xiang M."/>
            <person name="Liu X."/>
        </authorList>
    </citation>
    <scope>NUCLEOTIDE SEQUENCE [LARGE SCALE GENOMIC DNA]</scope>
    <source>
        <strain evidence="3 4">3608</strain>
    </source>
</reference>
<dbReference type="Gene3D" id="3.30.70.80">
    <property type="entry name" value="Peptidase S8 propeptide/proteinase inhibitor I9"/>
    <property type="match status" value="1"/>
</dbReference>
<dbReference type="FunFam" id="3.30.70.80:FF:000005">
    <property type="entry name" value="Proteinase inhibitor I2B"/>
    <property type="match status" value="1"/>
</dbReference>
<evidence type="ECO:0008006" key="5">
    <source>
        <dbReference type="Google" id="ProtNLM"/>
    </source>
</evidence>
<accession>A0A0F7ZH51</accession>
<dbReference type="Proteomes" id="UP000054481">
    <property type="component" value="Unassembled WGS sequence"/>
</dbReference>
<dbReference type="InterPro" id="IPR052471">
    <property type="entry name" value="PBI_I9"/>
</dbReference>
<dbReference type="OrthoDB" id="3888684at2759"/>
<name>A0A0F7ZH51_9HYPO</name>
<evidence type="ECO:0000256" key="1">
    <source>
        <dbReference type="ARBA" id="ARBA00038069"/>
    </source>
</evidence>
<feature type="signal peptide" evidence="2">
    <location>
        <begin position="1"/>
        <end position="19"/>
    </location>
</feature>
<dbReference type="PANTHER" id="PTHR28288">
    <property type="entry name" value="PROTEASE B INHIBITOR 2"/>
    <property type="match status" value="1"/>
</dbReference>
<protein>
    <recommendedName>
        <fullName evidence="5">Inhibitor I9 domain-containing protein</fullName>
    </recommendedName>
</protein>
<evidence type="ECO:0000256" key="2">
    <source>
        <dbReference type="SAM" id="SignalP"/>
    </source>
</evidence>
<dbReference type="InterPro" id="IPR037045">
    <property type="entry name" value="S8pro/Inhibitor_I9_sf"/>
</dbReference>
<dbReference type="AlphaFoldDB" id="A0A0F7ZH51"/>
<evidence type="ECO:0000313" key="3">
    <source>
        <dbReference type="EMBL" id="KJZ72031.1"/>
    </source>
</evidence>
<feature type="chain" id="PRO_5002525742" description="Inhibitor I9 domain-containing protein" evidence="2">
    <location>
        <begin position="20"/>
        <end position="99"/>
    </location>
</feature>
<evidence type="ECO:0000313" key="4">
    <source>
        <dbReference type="Proteomes" id="UP000054481"/>
    </source>
</evidence>
<organism evidence="3 4">
    <name type="scientific">Hirsutella minnesotensis 3608</name>
    <dbReference type="NCBI Taxonomy" id="1043627"/>
    <lineage>
        <taxon>Eukaryota</taxon>
        <taxon>Fungi</taxon>
        <taxon>Dikarya</taxon>
        <taxon>Ascomycota</taxon>
        <taxon>Pezizomycotina</taxon>
        <taxon>Sordariomycetes</taxon>
        <taxon>Hypocreomycetidae</taxon>
        <taxon>Hypocreales</taxon>
        <taxon>Ophiocordycipitaceae</taxon>
        <taxon>Hirsutella</taxon>
    </lineage>
</organism>
<proteinExistence type="inferred from homology"/>
<dbReference type="GO" id="GO:0042144">
    <property type="term" value="P:vacuole fusion, non-autophagic"/>
    <property type="evidence" value="ECO:0007669"/>
    <property type="project" value="TreeGrafter"/>
</dbReference>